<dbReference type="OrthoDB" id="9758793at2"/>
<dbReference type="Gene3D" id="3.90.226.10">
    <property type="entry name" value="2-enoyl-CoA Hydratase, Chain A, domain 1"/>
    <property type="match status" value="1"/>
</dbReference>
<reference evidence="4 5" key="1">
    <citation type="submission" date="2020-08" db="EMBL/GenBank/DDBJ databases">
        <title>Genomic Encyclopedia of Type Strains, Phase IV (KMG-IV): sequencing the most valuable type-strain genomes for metagenomic binning, comparative biology and taxonomic classification.</title>
        <authorList>
            <person name="Goeker M."/>
        </authorList>
    </citation>
    <scope>NUCLEOTIDE SEQUENCE [LARGE SCALE GENOMIC DNA]</scope>
    <source>
        <strain evidence="4 5">DSM 103336</strain>
    </source>
</reference>
<keyword evidence="4" id="KW-0645">Protease</keyword>
<dbReference type="SUPFAM" id="SSF52096">
    <property type="entry name" value="ClpP/crotonase"/>
    <property type="match status" value="1"/>
</dbReference>
<dbReference type="GO" id="GO:0030288">
    <property type="term" value="C:outer membrane-bounded periplasmic space"/>
    <property type="evidence" value="ECO:0007669"/>
    <property type="project" value="TreeGrafter"/>
</dbReference>
<dbReference type="GO" id="GO:0004252">
    <property type="term" value="F:serine-type endopeptidase activity"/>
    <property type="evidence" value="ECO:0007669"/>
    <property type="project" value="UniProtKB-EC"/>
</dbReference>
<dbReference type="Pfam" id="PF03572">
    <property type="entry name" value="Peptidase_S41"/>
    <property type="match status" value="1"/>
</dbReference>
<sequence>MTPVDSGSSIVTKRRVGFLGWVLRGLATLLFLLVLGSASLVAYFTFVVSPRQQAEQEKAKHDAAIFANLSGSTRRLAIFDAFVDRINAHYYDQRFSGFDWKALTRFWREKAATAHSDFDLYFGVLFPLTQRFPVSHVNVEMPDRHTARARPSKALDMPLLKPAFCGDFADTGMQIVPIRRPMPIYIVGEVALNSPAARAGVTPGWIIRSFTQRPHANGGEIEAQLVKVSPSQMHEFETMEPNKSSASGSSKSRQPANLKPTSIRLTYACGSGNSGFSTHRISSGPLYIRFDQFLPVEIDKVKEAVRSADRRGVVLDLRYNTGGYSLLLLNALMGRGQPVYRTRNASGLTVVKTDYWTNRYDGPLAVLVGPASASAAEISAAVLKQSRRGIVIGRMTNGSVLGALSYPLPDGGSVQVPVEDVEMLDGKRLEGRGVLPDVEVYPTIEQIRAGRDAAIDEAVRELRKSGSDR</sequence>
<evidence type="ECO:0000313" key="4">
    <source>
        <dbReference type="EMBL" id="MBB5727918.1"/>
    </source>
</evidence>
<feature type="region of interest" description="Disordered" evidence="1">
    <location>
        <begin position="233"/>
        <end position="257"/>
    </location>
</feature>
<evidence type="ECO:0000256" key="1">
    <source>
        <dbReference type="SAM" id="MobiDB-lite"/>
    </source>
</evidence>
<keyword evidence="5" id="KW-1185">Reference proteome</keyword>
<name>A0A7W9BPV2_9SPHN</name>
<comment type="caution">
    <text evidence="4">The sequence shown here is derived from an EMBL/GenBank/DDBJ whole genome shotgun (WGS) entry which is preliminary data.</text>
</comment>
<dbReference type="Gene3D" id="3.30.750.44">
    <property type="match status" value="1"/>
</dbReference>
<keyword evidence="2" id="KW-0812">Transmembrane</keyword>
<evidence type="ECO:0000313" key="5">
    <source>
        <dbReference type="Proteomes" id="UP000546701"/>
    </source>
</evidence>
<dbReference type="EMBL" id="JACIJR010000001">
    <property type="protein sequence ID" value="MBB5727918.1"/>
    <property type="molecule type" value="Genomic_DNA"/>
</dbReference>
<dbReference type="SUPFAM" id="SSF50156">
    <property type="entry name" value="PDZ domain-like"/>
    <property type="match status" value="1"/>
</dbReference>
<organism evidence="4 5">
    <name type="scientific">Sphingomonas prati</name>
    <dbReference type="NCBI Taxonomy" id="1843237"/>
    <lineage>
        <taxon>Bacteria</taxon>
        <taxon>Pseudomonadati</taxon>
        <taxon>Pseudomonadota</taxon>
        <taxon>Alphaproteobacteria</taxon>
        <taxon>Sphingomonadales</taxon>
        <taxon>Sphingomonadaceae</taxon>
        <taxon>Sphingomonas</taxon>
    </lineage>
</organism>
<protein>
    <submittedName>
        <fullName evidence="4">Carboxyl-terminal processing protease</fullName>
        <ecNumber evidence="4">3.4.21.102</ecNumber>
    </submittedName>
</protein>
<feature type="transmembrane region" description="Helical" evidence="2">
    <location>
        <begin position="21"/>
        <end position="46"/>
    </location>
</feature>
<dbReference type="CDD" id="cd07562">
    <property type="entry name" value="Peptidase_S41_TRI"/>
    <property type="match status" value="1"/>
</dbReference>
<gene>
    <name evidence="4" type="ORF">FHS99_000374</name>
</gene>
<evidence type="ECO:0000259" key="3">
    <source>
        <dbReference type="SMART" id="SM00245"/>
    </source>
</evidence>
<evidence type="ECO:0000256" key="2">
    <source>
        <dbReference type="SAM" id="Phobius"/>
    </source>
</evidence>
<dbReference type="AlphaFoldDB" id="A0A7W9BPV2"/>
<feature type="domain" description="Tail specific protease" evidence="3">
    <location>
        <begin position="251"/>
        <end position="441"/>
    </location>
</feature>
<dbReference type="InterPro" id="IPR005151">
    <property type="entry name" value="Tail-specific_protease"/>
</dbReference>
<dbReference type="PANTHER" id="PTHR32060:SF30">
    <property type="entry name" value="CARBOXY-TERMINAL PROCESSING PROTEASE CTPA"/>
    <property type="match status" value="1"/>
</dbReference>
<dbReference type="InterPro" id="IPR029045">
    <property type="entry name" value="ClpP/crotonase-like_dom_sf"/>
</dbReference>
<dbReference type="EC" id="3.4.21.102" evidence="4"/>
<dbReference type="Proteomes" id="UP000546701">
    <property type="component" value="Unassembled WGS sequence"/>
</dbReference>
<dbReference type="RefSeq" id="WP_157175093.1">
    <property type="nucleotide sequence ID" value="NZ_BMJP01000001.1"/>
</dbReference>
<keyword evidence="2" id="KW-0472">Membrane</keyword>
<feature type="compositionally biased region" description="Low complexity" evidence="1">
    <location>
        <begin position="243"/>
        <end position="252"/>
    </location>
</feature>
<dbReference type="Gene3D" id="2.30.42.10">
    <property type="match status" value="1"/>
</dbReference>
<dbReference type="GO" id="GO:0007165">
    <property type="term" value="P:signal transduction"/>
    <property type="evidence" value="ECO:0007669"/>
    <property type="project" value="TreeGrafter"/>
</dbReference>
<keyword evidence="2" id="KW-1133">Transmembrane helix</keyword>
<dbReference type="InterPro" id="IPR036034">
    <property type="entry name" value="PDZ_sf"/>
</dbReference>
<proteinExistence type="predicted"/>
<accession>A0A7W9BPV2</accession>
<keyword evidence="4" id="KW-0378">Hydrolase</keyword>
<dbReference type="SMART" id="SM00245">
    <property type="entry name" value="TSPc"/>
    <property type="match status" value="1"/>
</dbReference>
<dbReference type="GO" id="GO:0006508">
    <property type="term" value="P:proteolysis"/>
    <property type="evidence" value="ECO:0007669"/>
    <property type="project" value="UniProtKB-KW"/>
</dbReference>
<dbReference type="PANTHER" id="PTHR32060">
    <property type="entry name" value="TAIL-SPECIFIC PROTEASE"/>
    <property type="match status" value="1"/>
</dbReference>